<name>A0A0B6YUE3_9EUPU</name>
<dbReference type="InterPro" id="IPR037521">
    <property type="entry name" value="FLCN/SMCR8_DENN"/>
</dbReference>
<feature type="domain" description="UDENN FLCN/SMCR8-type" evidence="1">
    <location>
        <begin position="1"/>
        <end position="67"/>
    </location>
</feature>
<evidence type="ECO:0000259" key="1">
    <source>
        <dbReference type="PROSITE" id="PS51834"/>
    </source>
</evidence>
<dbReference type="AlphaFoldDB" id="A0A0B6YUE3"/>
<sequence>DQRKLMYFYEKLSWKFKKVARLLKYGNKMVFVGDLERHLKDLDYTKNVLLNQVCNIRLRSSDGPDAQ</sequence>
<dbReference type="PROSITE" id="PS51834">
    <property type="entry name" value="DENN_FLCN_SMCR8"/>
    <property type="match status" value="1"/>
</dbReference>
<accession>A0A0B6YUE3</accession>
<dbReference type="EMBL" id="HACG01012235">
    <property type="protein sequence ID" value="CEK59100.1"/>
    <property type="molecule type" value="Transcribed_RNA"/>
</dbReference>
<gene>
    <name evidence="2" type="primary">ORF35196</name>
</gene>
<reference evidence="2" key="1">
    <citation type="submission" date="2014-12" db="EMBL/GenBank/DDBJ databases">
        <title>Insight into the proteome of Arion vulgaris.</title>
        <authorList>
            <person name="Aradska J."/>
            <person name="Bulat T."/>
            <person name="Smidak R."/>
            <person name="Sarate P."/>
            <person name="Gangsoo J."/>
            <person name="Sialana F."/>
            <person name="Bilban M."/>
            <person name="Lubec G."/>
        </authorList>
    </citation>
    <scope>NUCLEOTIDE SEQUENCE</scope>
    <source>
        <tissue evidence="2">Skin</tissue>
    </source>
</reference>
<protein>
    <recommendedName>
        <fullName evidence="1">UDENN FLCN/SMCR8-type domain-containing protein</fullName>
    </recommendedName>
</protein>
<feature type="non-terminal residue" evidence="2">
    <location>
        <position position="1"/>
    </location>
</feature>
<evidence type="ECO:0000313" key="2">
    <source>
        <dbReference type="EMBL" id="CEK59100.1"/>
    </source>
</evidence>
<organism evidence="2">
    <name type="scientific">Arion vulgaris</name>
    <dbReference type="NCBI Taxonomy" id="1028688"/>
    <lineage>
        <taxon>Eukaryota</taxon>
        <taxon>Metazoa</taxon>
        <taxon>Spiralia</taxon>
        <taxon>Lophotrochozoa</taxon>
        <taxon>Mollusca</taxon>
        <taxon>Gastropoda</taxon>
        <taxon>Heterobranchia</taxon>
        <taxon>Euthyneura</taxon>
        <taxon>Panpulmonata</taxon>
        <taxon>Eupulmonata</taxon>
        <taxon>Stylommatophora</taxon>
        <taxon>Helicina</taxon>
        <taxon>Arionoidea</taxon>
        <taxon>Arionidae</taxon>
        <taxon>Arion</taxon>
    </lineage>
</organism>
<proteinExistence type="predicted"/>
<feature type="non-terminal residue" evidence="2">
    <location>
        <position position="67"/>
    </location>
</feature>